<proteinExistence type="predicted"/>
<dbReference type="InterPro" id="IPR036298">
    <property type="entry name" value="Chalcone_isomerase_sf"/>
</dbReference>
<accession>A0A554VNK3</accession>
<dbReference type="Gene3D" id="3.50.70.10">
    <property type="match status" value="1"/>
</dbReference>
<dbReference type="InterPro" id="IPR016087">
    <property type="entry name" value="Chalcone_isomerase"/>
</dbReference>
<dbReference type="Proteomes" id="UP000318833">
    <property type="component" value="Unassembled WGS sequence"/>
</dbReference>
<dbReference type="Pfam" id="PF09917">
    <property type="entry name" value="DUF2147"/>
    <property type="match status" value="1"/>
</dbReference>
<evidence type="ECO:0000259" key="2">
    <source>
        <dbReference type="Pfam" id="PF16036"/>
    </source>
</evidence>
<dbReference type="EMBL" id="VLNR01000010">
    <property type="protein sequence ID" value="TSE09961.1"/>
    <property type="molecule type" value="Genomic_DNA"/>
</dbReference>
<dbReference type="SUPFAM" id="SSF54626">
    <property type="entry name" value="Chalcone isomerase"/>
    <property type="match status" value="1"/>
</dbReference>
<reference evidence="3 4" key="1">
    <citation type="submission" date="2019-07" db="EMBL/GenBank/DDBJ databases">
        <title>The draft genome sequence of Aquimarina algiphila M91.</title>
        <authorList>
            <person name="Meng X."/>
        </authorList>
    </citation>
    <scope>NUCLEOTIDE SEQUENCE [LARGE SCALE GENOMIC DNA]</scope>
    <source>
        <strain evidence="3 4">M91</strain>
    </source>
</reference>
<dbReference type="InterPro" id="IPR019223">
    <property type="entry name" value="DUF2147"/>
</dbReference>
<sequence>MRLINVLFIDLHCFFVCSKFMIQEFNLYNIMKKVIYYIAFFCAVFSFAQTKVGDVHFNDIDVFDKSELMLNGAGVREKMYAIALYLDFEVDGVEDGVMVAEKDKTMAMTIKITSSIEDSDFKNIVRNGLERATDGNSYLLENQIRDFLNLLPNKINKFDIFRILYVKGGSLSLFKNKELLGTINSKEFKKALFKIWLGENPVDMELKEDLLASYEPNPILGRWKTYDKKSGVAINIVQLYIIENKVYGSIQRMLRISERDAICYECQGDDKNQNVEGLVIIKGLKLKGDKYVNGKFTDIKNGNVAECQMWIDEDDSNILNVKYKGGGGVHQWKKVKE</sequence>
<dbReference type="InterPro" id="IPR016088">
    <property type="entry name" value="Chalcone_isomerase_3-sand"/>
</dbReference>
<protein>
    <submittedName>
        <fullName evidence="3">DUF2147 domain-containing protein</fullName>
    </submittedName>
</protein>
<comment type="caution">
    <text evidence="3">The sequence shown here is derived from an EMBL/GenBank/DDBJ whole genome shotgun (WGS) entry which is preliminary data.</text>
</comment>
<evidence type="ECO:0000313" key="4">
    <source>
        <dbReference type="Proteomes" id="UP000318833"/>
    </source>
</evidence>
<organism evidence="3 4">
    <name type="scientific">Aquimarina algiphila</name>
    <dbReference type="NCBI Taxonomy" id="2047982"/>
    <lineage>
        <taxon>Bacteria</taxon>
        <taxon>Pseudomonadati</taxon>
        <taxon>Bacteroidota</taxon>
        <taxon>Flavobacteriia</taxon>
        <taxon>Flavobacteriales</taxon>
        <taxon>Flavobacteriaceae</taxon>
        <taxon>Aquimarina</taxon>
    </lineage>
</organism>
<feature type="domain" description="DUF2147" evidence="1">
    <location>
        <begin position="221"/>
        <end position="322"/>
    </location>
</feature>
<dbReference type="AlphaFoldDB" id="A0A554VNK3"/>
<feature type="domain" description="Chalcone isomerase" evidence="2">
    <location>
        <begin position="50"/>
        <end position="211"/>
    </location>
</feature>
<evidence type="ECO:0000259" key="1">
    <source>
        <dbReference type="Pfam" id="PF09917"/>
    </source>
</evidence>
<gene>
    <name evidence="3" type="ORF">FOF46_06560</name>
</gene>
<dbReference type="OrthoDB" id="270742at2"/>
<keyword evidence="4" id="KW-1185">Reference proteome</keyword>
<dbReference type="Pfam" id="PF16036">
    <property type="entry name" value="Chalcone_3"/>
    <property type="match status" value="1"/>
</dbReference>
<dbReference type="GO" id="GO:0016872">
    <property type="term" value="F:intramolecular lyase activity"/>
    <property type="evidence" value="ECO:0007669"/>
    <property type="project" value="InterPro"/>
</dbReference>
<evidence type="ECO:0000313" key="3">
    <source>
        <dbReference type="EMBL" id="TSE09961.1"/>
    </source>
</evidence>
<dbReference type="Gene3D" id="2.40.128.520">
    <property type="match status" value="1"/>
</dbReference>
<name>A0A554VNK3_9FLAO</name>